<feature type="compositionally biased region" description="Basic and acidic residues" evidence="1">
    <location>
        <begin position="317"/>
        <end position="326"/>
    </location>
</feature>
<feature type="region of interest" description="Disordered" evidence="1">
    <location>
        <begin position="286"/>
        <end position="327"/>
    </location>
</feature>
<dbReference type="EMBL" id="JANEYF010002063">
    <property type="protein sequence ID" value="KAJ8951964.1"/>
    <property type="molecule type" value="Genomic_DNA"/>
</dbReference>
<proteinExistence type="predicted"/>
<evidence type="ECO:0000313" key="3">
    <source>
        <dbReference type="Proteomes" id="UP001162156"/>
    </source>
</evidence>
<comment type="caution">
    <text evidence="2">The sequence shown here is derived from an EMBL/GenBank/DDBJ whole genome shotgun (WGS) entry which is preliminary data.</text>
</comment>
<gene>
    <name evidence="2" type="ORF">NQ314_007625</name>
</gene>
<accession>A0AAV8YM58</accession>
<dbReference type="AlphaFoldDB" id="A0AAV8YM58"/>
<evidence type="ECO:0000313" key="2">
    <source>
        <dbReference type="EMBL" id="KAJ8951964.1"/>
    </source>
</evidence>
<reference evidence="2" key="1">
    <citation type="journal article" date="2023" name="Insect Mol. Biol.">
        <title>Genome sequencing provides insights into the evolution of gene families encoding plant cell wall-degrading enzymes in longhorned beetles.</title>
        <authorList>
            <person name="Shin N.R."/>
            <person name="Okamura Y."/>
            <person name="Kirsch R."/>
            <person name="Pauchet Y."/>
        </authorList>
    </citation>
    <scope>NUCLEOTIDE SEQUENCE</scope>
    <source>
        <strain evidence="2">RBIC_L_NR</strain>
    </source>
</reference>
<organism evidence="2 3">
    <name type="scientific">Rhamnusium bicolor</name>
    <dbReference type="NCBI Taxonomy" id="1586634"/>
    <lineage>
        <taxon>Eukaryota</taxon>
        <taxon>Metazoa</taxon>
        <taxon>Ecdysozoa</taxon>
        <taxon>Arthropoda</taxon>
        <taxon>Hexapoda</taxon>
        <taxon>Insecta</taxon>
        <taxon>Pterygota</taxon>
        <taxon>Neoptera</taxon>
        <taxon>Endopterygota</taxon>
        <taxon>Coleoptera</taxon>
        <taxon>Polyphaga</taxon>
        <taxon>Cucujiformia</taxon>
        <taxon>Chrysomeloidea</taxon>
        <taxon>Cerambycidae</taxon>
        <taxon>Lepturinae</taxon>
        <taxon>Rhagiini</taxon>
        <taxon>Rhamnusium</taxon>
    </lineage>
</organism>
<keyword evidence="3" id="KW-1185">Reference proteome</keyword>
<dbReference type="Proteomes" id="UP001162156">
    <property type="component" value="Unassembled WGS sequence"/>
</dbReference>
<sequence>MSGTLSQQSRVLIPVPTLNISESFGKCASRIDGKNNFEVNAFIDAVETYKKCINIPDDFVVKVTVDNWNDALDLLKHAYGNGPNKPSYHIYRELFSLEQDDKTSTDIFVCQYRPLIAQLPRSTHIENMQIDMVNGLLSLQIRRIARNVEENFFENDIVLKNTKGSITKNRPKCKDCKVFGHVVEDCRRLENNKNDKICPNTTVHFMMNILFLQRDCPKCKLKSESKRKLLEKSKVCSLDTDIFCSPRQRSILHVEICGAKEKLCAYVPYGAKHHIHKHQIAHIHEISHGHHHHGSHYKPHEHEVISPHIEGPPSLHSNEHKDHYDAYDGSDNSYPTGLYFGNE</sequence>
<name>A0AAV8YM58_9CUCU</name>
<evidence type="ECO:0000256" key="1">
    <source>
        <dbReference type="SAM" id="MobiDB-lite"/>
    </source>
</evidence>
<protein>
    <submittedName>
        <fullName evidence="2">Uncharacterized protein</fullName>
    </submittedName>
</protein>